<evidence type="ECO:0000256" key="2">
    <source>
        <dbReference type="ARBA" id="ARBA00004651"/>
    </source>
</evidence>
<evidence type="ECO:0000256" key="8">
    <source>
        <dbReference type="ARBA" id="ARBA00035585"/>
    </source>
</evidence>
<dbReference type="AlphaFoldDB" id="A0A167WFH5"/>
<evidence type="ECO:0000256" key="5">
    <source>
        <dbReference type="ARBA" id="ARBA00022989"/>
    </source>
</evidence>
<dbReference type="OrthoDB" id="409792at2759"/>
<keyword evidence="4 10" id="KW-0812">Transmembrane</keyword>
<feature type="region of interest" description="Disordered" evidence="9">
    <location>
        <begin position="704"/>
        <end position="741"/>
    </location>
</feature>
<evidence type="ECO:0000256" key="3">
    <source>
        <dbReference type="ARBA" id="ARBA00022475"/>
    </source>
</evidence>
<dbReference type="Pfam" id="PF02537">
    <property type="entry name" value="CRCB"/>
    <property type="match status" value="2"/>
</dbReference>
<name>A0A167WFH5_9HYPO</name>
<dbReference type="InterPro" id="IPR003691">
    <property type="entry name" value="FluC"/>
</dbReference>
<evidence type="ECO:0000313" key="11">
    <source>
        <dbReference type="EMBL" id="OAA63725.1"/>
    </source>
</evidence>
<comment type="subcellular location">
    <subcellularLocation>
        <location evidence="2">Cell membrane</location>
        <topology evidence="2">Multi-pass membrane protein</topology>
    </subcellularLocation>
</comment>
<protein>
    <submittedName>
        <fullName evidence="11">Chromosome condensation protein</fullName>
    </submittedName>
</protein>
<dbReference type="GO" id="GO:0005886">
    <property type="term" value="C:plasma membrane"/>
    <property type="evidence" value="ECO:0007669"/>
    <property type="project" value="UniProtKB-SubCell"/>
</dbReference>
<comment type="function">
    <text evidence="1">Fluoride channel required for the rapid expulsion of cytoplasmic fluoride.</text>
</comment>
<evidence type="ECO:0000256" key="10">
    <source>
        <dbReference type="SAM" id="Phobius"/>
    </source>
</evidence>
<feature type="transmembrane region" description="Helical" evidence="10">
    <location>
        <begin position="634"/>
        <end position="654"/>
    </location>
</feature>
<comment type="catalytic activity">
    <reaction evidence="8">
        <text>fluoride(in) = fluoride(out)</text>
        <dbReference type="Rhea" id="RHEA:76159"/>
        <dbReference type="ChEBI" id="CHEBI:17051"/>
    </reaction>
    <physiologicalReaction direction="left-to-right" evidence="8">
        <dbReference type="Rhea" id="RHEA:76160"/>
    </physiologicalReaction>
</comment>
<dbReference type="Gene3D" id="2.60.40.640">
    <property type="match status" value="1"/>
</dbReference>
<feature type="compositionally biased region" description="Gly residues" evidence="9">
    <location>
        <begin position="728"/>
        <end position="738"/>
    </location>
</feature>
<dbReference type="PANTHER" id="PTHR28259:SF1">
    <property type="entry name" value="FLUORIDE EXPORT PROTEIN 1-RELATED"/>
    <property type="match status" value="1"/>
</dbReference>
<feature type="transmembrane region" description="Helical" evidence="10">
    <location>
        <begin position="849"/>
        <end position="873"/>
    </location>
</feature>
<evidence type="ECO:0000256" key="4">
    <source>
        <dbReference type="ARBA" id="ARBA00022692"/>
    </source>
</evidence>
<comment type="similarity">
    <text evidence="7">Belongs to the fluoride channel Fluc/FEX (TC 1.A.43) family.</text>
</comment>
<accession>A0A167WFH5</accession>
<keyword evidence="5 10" id="KW-1133">Transmembrane helix</keyword>
<feature type="compositionally biased region" description="Basic and acidic residues" evidence="9">
    <location>
        <begin position="508"/>
        <end position="527"/>
    </location>
</feature>
<feature type="region of interest" description="Disordered" evidence="9">
    <location>
        <begin position="992"/>
        <end position="1048"/>
    </location>
</feature>
<keyword evidence="6 10" id="KW-0472">Membrane</keyword>
<dbReference type="PANTHER" id="PTHR28259">
    <property type="entry name" value="FLUORIDE EXPORT PROTEIN 1-RELATED"/>
    <property type="match status" value="1"/>
</dbReference>
<gene>
    <name evidence="11" type="ORF">SPI_03888</name>
</gene>
<evidence type="ECO:0000256" key="6">
    <source>
        <dbReference type="ARBA" id="ARBA00023136"/>
    </source>
</evidence>
<keyword evidence="3" id="KW-1003">Cell membrane</keyword>
<dbReference type="CDD" id="cd22952">
    <property type="entry name" value="ART10-like"/>
    <property type="match status" value="1"/>
</dbReference>
<feature type="compositionally biased region" description="Basic and acidic residues" evidence="9">
    <location>
        <begin position="597"/>
        <end position="624"/>
    </location>
</feature>
<reference evidence="11 12" key="1">
    <citation type="journal article" date="2016" name="Genome Biol. Evol.">
        <title>Divergent and convergent evolution of fungal pathogenicity.</title>
        <authorList>
            <person name="Shang Y."/>
            <person name="Xiao G."/>
            <person name="Zheng P."/>
            <person name="Cen K."/>
            <person name="Zhan S."/>
            <person name="Wang C."/>
        </authorList>
    </citation>
    <scope>NUCLEOTIDE SEQUENCE [LARGE SCALE GENOMIC DNA]</scope>
    <source>
        <strain evidence="11 12">RCEF 264</strain>
    </source>
</reference>
<feature type="region of interest" description="Disordered" evidence="9">
    <location>
        <begin position="496"/>
        <end position="545"/>
    </location>
</feature>
<evidence type="ECO:0000256" key="9">
    <source>
        <dbReference type="SAM" id="MobiDB-lite"/>
    </source>
</evidence>
<dbReference type="GO" id="GO:1903425">
    <property type="term" value="F:fluoride transmembrane transporter activity"/>
    <property type="evidence" value="ECO:0007669"/>
    <property type="project" value="TreeGrafter"/>
</dbReference>
<proteinExistence type="inferred from homology"/>
<sequence length="1048" mass="113105">MPAAEDADFYRMLDSIAETTRDENAIQQNKRIKEALVAEDSREPTEKEVEAIRKELQKEKKHSSTNVDMKLILTVNKPSNGSAYHTADEIVGSVGLQLAHSLEIPDVHIIFQGRTTKVSLRPGMDMITQIGESNWREETCKLFTLSTVVRPSRVTASEKENSCYRTDCTASFSFRFPQHAQCCGLPAKPACRLPPSTSISLPALKVTVTYSVVAVCRRPRLFARKLRARQLVHLALPDSDRPPPPASLVLLDVGGDDGQGQNLKLARSTAWLPSSTLKSVKRHILLPGCLPPYSPAMRLEAVMPHPPQITPGQALSLGLFIHTSRPFLDEIGWVQLRSLTVRLRQQTVARVGASMRSDNKYWLVWSVKGTLPIRREKVDVSCWHDLVCIPASIQPGFRSCFASRQYSIEVTMGVSSKSEPEIQPLNAPRLSRAPNLTGRAVAPEGSHHNHIHNHNRDGAGAYDSPGLFARLTEVSAPAPVENTLESPVFMHNDIESRTGYPQRRHRSHESALDRVRSSRRGGQEHNEMAPQNPQQRVHHTGSRGLDLDYDVPLDFGDLNEIRGPPPLENPDELPIARHHSLEERVVGRRRSWSGTKNAKEGAAEEREPAALRAAPKEQPAEGRRAPRNARVSRLLTEVYTIAHLIFFSILGTLARLGLNTLTTYTGAPASFGVLWSNFAGTAVLGFLAELAPLIHRHVVSAVDDDKSSESPSEHNNSSSNSSNSGNSSNGGGGGGGGSPSVSPAWKRQPIPLYIGLATGFCGSITSFSSFMLDVFEALSNTLPAPQYHSNDGNGGEKTFIASRGAGADVRALLAVLLLTICMCLSALKLGAHVALAVRRCCGWLSPRVLSILDNGAVVLGLGAWVAAVLLAVFPPDRMAAATSGKAETWRGDVLFALVFAPLGCLLRFYTSLKLNAVFVTFPLGTFVVNILGTAVLGMAWDLQHAPASVTGGSRVGCQVLQGVMDGFCGCLTTVSTWMTELSGLRRAHAFAGKKRPSGGQRGSVRAATAVRPRVSATRGGRVGDAPAAKWRVSTTNTTGDGGASGGGA</sequence>
<feature type="compositionally biased region" description="Low complexity" evidence="9">
    <location>
        <begin position="713"/>
        <end position="727"/>
    </location>
</feature>
<keyword evidence="12" id="KW-1185">Reference proteome</keyword>
<dbReference type="EMBL" id="AZHD01000005">
    <property type="protein sequence ID" value="OAA63725.1"/>
    <property type="molecule type" value="Genomic_DNA"/>
</dbReference>
<feature type="transmembrane region" description="Helical" evidence="10">
    <location>
        <begin position="811"/>
        <end position="837"/>
    </location>
</feature>
<evidence type="ECO:0000256" key="1">
    <source>
        <dbReference type="ARBA" id="ARBA00002598"/>
    </source>
</evidence>
<comment type="caution">
    <text evidence="11">The sequence shown here is derived from an EMBL/GenBank/DDBJ whole genome shotgun (WGS) entry which is preliminary data.</text>
</comment>
<dbReference type="STRING" id="1081102.A0A167WFH5"/>
<organism evidence="11 12">
    <name type="scientific">Niveomyces insectorum RCEF 264</name>
    <dbReference type="NCBI Taxonomy" id="1081102"/>
    <lineage>
        <taxon>Eukaryota</taxon>
        <taxon>Fungi</taxon>
        <taxon>Dikarya</taxon>
        <taxon>Ascomycota</taxon>
        <taxon>Pezizomycotina</taxon>
        <taxon>Sordariomycetes</taxon>
        <taxon>Hypocreomycetidae</taxon>
        <taxon>Hypocreales</taxon>
        <taxon>Cordycipitaceae</taxon>
        <taxon>Niveomyces</taxon>
    </lineage>
</organism>
<evidence type="ECO:0000313" key="12">
    <source>
        <dbReference type="Proteomes" id="UP000076874"/>
    </source>
</evidence>
<feature type="transmembrane region" description="Helical" evidence="10">
    <location>
        <begin position="916"/>
        <end position="940"/>
    </location>
</feature>
<dbReference type="Proteomes" id="UP000076874">
    <property type="component" value="Unassembled WGS sequence"/>
</dbReference>
<evidence type="ECO:0000256" key="7">
    <source>
        <dbReference type="ARBA" id="ARBA00035120"/>
    </source>
</evidence>
<feature type="region of interest" description="Disordered" evidence="9">
    <location>
        <begin position="586"/>
        <end position="626"/>
    </location>
</feature>
<dbReference type="InterPro" id="IPR014752">
    <property type="entry name" value="Arrestin-like_C"/>
</dbReference>
<feature type="transmembrane region" description="Helical" evidence="10">
    <location>
        <begin position="752"/>
        <end position="772"/>
    </location>
</feature>
<feature type="transmembrane region" description="Helical" evidence="10">
    <location>
        <begin position="893"/>
        <end position="909"/>
    </location>
</feature>
<feature type="compositionally biased region" description="Gly residues" evidence="9">
    <location>
        <begin position="1039"/>
        <end position="1048"/>
    </location>
</feature>